<evidence type="ECO:0000259" key="7">
    <source>
        <dbReference type="Pfam" id="PF00682"/>
    </source>
</evidence>
<evidence type="ECO:0000313" key="9">
    <source>
        <dbReference type="Proteomes" id="UP000815325"/>
    </source>
</evidence>
<name>A0ABQ7GPT1_DUNSA</name>
<dbReference type="SUPFAM" id="SSF51569">
    <property type="entry name" value="Aldolase"/>
    <property type="match status" value="1"/>
</dbReference>
<keyword evidence="9" id="KW-1185">Reference proteome</keyword>
<comment type="caution">
    <text evidence="8">The sequence shown here is derived from an EMBL/GenBank/DDBJ whole genome shotgun (WGS) entry which is preliminary data.</text>
</comment>
<keyword evidence="3" id="KW-0028">Amino-acid biosynthesis</keyword>
<dbReference type="PANTHER" id="PTHR10277:SF9">
    <property type="entry name" value="2-ISOPROPYLMALATE SYNTHASE 1, CHLOROPLASTIC-RELATED"/>
    <property type="match status" value="1"/>
</dbReference>
<comment type="similarity">
    <text evidence="6">Belongs to the alpha-IPM synthase/homocitrate synthase family.</text>
</comment>
<evidence type="ECO:0000256" key="2">
    <source>
        <dbReference type="ARBA" id="ARBA00012973"/>
    </source>
</evidence>
<sequence length="272" mass="29852">MRSLNMQGAPCSGNSRQVPAAIPPFAHRVLFPQPRRLRGKSTIPCAMPQTRPPYIPGRIDDPNYLRIFDTTLRDGEQSPGATLTSKEKLDIARQLSKLGVDIIEAGFPVASPDDFDAVRNIARIVGNEVHADGYVPVICGLSRTKLADLERAWEAVKEAKLPRVHTFIATSEIHMKHKLRMTKEQVIQNAVTAVQHLRSLGCNDIEFSPEDAGRSDLEFLYQILGEVIKVGRKRAVLAYMHVSALAWVGIGVGLGGCAGVCARVHARVRAYA</sequence>
<evidence type="ECO:0000256" key="3">
    <source>
        <dbReference type="ARBA" id="ARBA00022605"/>
    </source>
</evidence>
<dbReference type="InterPro" id="IPR000891">
    <property type="entry name" value="PYR_CT"/>
</dbReference>
<accession>A0ABQ7GPT1</accession>
<comment type="pathway">
    <text evidence="1">Amino-acid biosynthesis; L-leucine biosynthesis; L-leucine from 3-methyl-2-oxobutanoate: step 1/4.</text>
</comment>
<dbReference type="PANTHER" id="PTHR10277">
    <property type="entry name" value="HOMOCITRATE SYNTHASE-RELATED"/>
    <property type="match status" value="1"/>
</dbReference>
<gene>
    <name evidence="8" type="ORF">DUNSADRAFT_5689</name>
</gene>
<evidence type="ECO:0000256" key="4">
    <source>
        <dbReference type="ARBA" id="ARBA00022679"/>
    </source>
</evidence>
<evidence type="ECO:0000256" key="1">
    <source>
        <dbReference type="ARBA" id="ARBA00004689"/>
    </source>
</evidence>
<keyword evidence="5" id="KW-0100">Branched-chain amino acid biosynthesis</keyword>
<proteinExistence type="inferred from homology"/>
<dbReference type="InterPro" id="IPR013785">
    <property type="entry name" value="Aldolase_TIM"/>
</dbReference>
<dbReference type="InterPro" id="IPR050073">
    <property type="entry name" value="2-IPM_HCS-like"/>
</dbReference>
<feature type="domain" description="Pyruvate carboxyltransferase" evidence="7">
    <location>
        <begin position="65"/>
        <end position="234"/>
    </location>
</feature>
<dbReference type="EC" id="2.3.3.13" evidence="2"/>
<reference evidence="8" key="1">
    <citation type="submission" date="2017-08" db="EMBL/GenBank/DDBJ databases">
        <authorList>
            <person name="Polle J.E."/>
            <person name="Barry K."/>
            <person name="Cushman J."/>
            <person name="Schmutz J."/>
            <person name="Tran D."/>
            <person name="Hathwaick L.T."/>
            <person name="Yim W.C."/>
            <person name="Jenkins J."/>
            <person name="Mckie-Krisberg Z.M."/>
            <person name="Prochnik S."/>
            <person name="Lindquist E."/>
            <person name="Dockter R.B."/>
            <person name="Adam C."/>
            <person name="Molina H."/>
            <person name="Bunkerborg J."/>
            <person name="Jin E."/>
            <person name="Buchheim M."/>
            <person name="Magnuson J."/>
        </authorList>
    </citation>
    <scope>NUCLEOTIDE SEQUENCE</scope>
    <source>
        <strain evidence="8">CCAP 19/18</strain>
    </source>
</reference>
<dbReference type="Gene3D" id="3.20.20.70">
    <property type="entry name" value="Aldolase class I"/>
    <property type="match status" value="1"/>
</dbReference>
<evidence type="ECO:0000256" key="6">
    <source>
        <dbReference type="RuleBase" id="RU003523"/>
    </source>
</evidence>
<dbReference type="EMBL" id="MU069652">
    <property type="protein sequence ID" value="KAF5836614.1"/>
    <property type="molecule type" value="Genomic_DNA"/>
</dbReference>
<evidence type="ECO:0000313" key="8">
    <source>
        <dbReference type="EMBL" id="KAF5836614.1"/>
    </source>
</evidence>
<organism evidence="8 9">
    <name type="scientific">Dunaliella salina</name>
    <name type="common">Green alga</name>
    <name type="synonym">Protococcus salinus</name>
    <dbReference type="NCBI Taxonomy" id="3046"/>
    <lineage>
        <taxon>Eukaryota</taxon>
        <taxon>Viridiplantae</taxon>
        <taxon>Chlorophyta</taxon>
        <taxon>core chlorophytes</taxon>
        <taxon>Chlorophyceae</taxon>
        <taxon>CS clade</taxon>
        <taxon>Chlamydomonadales</taxon>
        <taxon>Dunaliellaceae</taxon>
        <taxon>Dunaliella</taxon>
    </lineage>
</organism>
<keyword evidence="4 6" id="KW-0808">Transferase</keyword>
<evidence type="ECO:0000256" key="5">
    <source>
        <dbReference type="ARBA" id="ARBA00023304"/>
    </source>
</evidence>
<dbReference type="Proteomes" id="UP000815325">
    <property type="component" value="Unassembled WGS sequence"/>
</dbReference>
<dbReference type="InterPro" id="IPR002034">
    <property type="entry name" value="AIPM/Hcit_synth_CS"/>
</dbReference>
<dbReference type="PROSITE" id="PS00815">
    <property type="entry name" value="AIPM_HOMOCIT_SYNTH_1"/>
    <property type="match status" value="1"/>
</dbReference>
<protein>
    <recommendedName>
        <fullName evidence="2">2-isopropylmalate synthase</fullName>
        <ecNumber evidence="2">2.3.3.13</ecNumber>
    </recommendedName>
</protein>
<dbReference type="Pfam" id="PF00682">
    <property type="entry name" value="HMGL-like"/>
    <property type="match status" value="1"/>
</dbReference>